<accession>A0A927ZXZ6</accession>
<gene>
    <name evidence="2" type="ORF">E7203_00835</name>
</gene>
<evidence type="ECO:0000259" key="1">
    <source>
        <dbReference type="Pfam" id="PF10592"/>
    </source>
</evidence>
<comment type="caution">
    <text evidence="2">The sequence shown here is derived from an EMBL/GenBank/DDBJ whole genome shotgun (WGS) entry which is preliminary data.</text>
</comment>
<reference evidence="2" key="1">
    <citation type="submission" date="2019-04" db="EMBL/GenBank/DDBJ databases">
        <title>Evolution of Biomass-Degrading Anaerobic Consortia Revealed by Metagenomics.</title>
        <authorList>
            <person name="Peng X."/>
        </authorList>
    </citation>
    <scope>NUCLEOTIDE SEQUENCE</scope>
    <source>
        <strain evidence="2">SIG242</strain>
    </source>
</reference>
<evidence type="ECO:0000313" key="3">
    <source>
        <dbReference type="Proteomes" id="UP000772151"/>
    </source>
</evidence>
<feature type="domain" description="Abortive phage infection protein C-terminal" evidence="1">
    <location>
        <begin position="45"/>
        <end position="355"/>
    </location>
</feature>
<dbReference type="Pfam" id="PF10592">
    <property type="entry name" value="AIPR"/>
    <property type="match status" value="1"/>
</dbReference>
<name>A0A927ZXZ6_SELRU</name>
<dbReference type="InterPro" id="IPR018891">
    <property type="entry name" value="AIPR_C"/>
</dbReference>
<sequence length="390" mass="44167">MIKKTFKISGNTFRKLDDPFENATSKKYVFYSNVNDVPDGIPMATNPREQKLTSDVAKAIESSLCSNDGYFHLKNRGIVVSAQKIIFNNKTNEVTIEFNDELSHGNIDGGHTYKIICKHKNDQPLINQYVQFEVMTGVEDIIEDLARARNTSVQVDEKPMAELAGKFDPIKEGIEGMPFFSRIAFKMNQVEQDSTTGKNLKMIDAREIVAIISMFDIEKYTPSTPPIQAYSSKASILNLYLKNPDHYRAFINIAPDIFDLYDAIETEFAEAYNSTGKRYGEKKFSGYKDGKPIAKSKFIQNDIAYKIPDGLLYPTLAAFRALVKLDQNTSKYYWTEDPLAVWKRCKNELASKIMNFSASIGDNPNKVGKDSNIWDLAYMTVSFTKQGELL</sequence>
<proteinExistence type="predicted"/>
<dbReference type="AlphaFoldDB" id="A0A927ZXZ6"/>
<dbReference type="RefSeq" id="WP_303667929.1">
    <property type="nucleotide sequence ID" value="NZ_SVCA01000001.1"/>
</dbReference>
<dbReference type="EMBL" id="SVCA01000001">
    <property type="protein sequence ID" value="MBE6084013.1"/>
    <property type="molecule type" value="Genomic_DNA"/>
</dbReference>
<evidence type="ECO:0000313" key="2">
    <source>
        <dbReference type="EMBL" id="MBE6084013.1"/>
    </source>
</evidence>
<organism evidence="2 3">
    <name type="scientific">Selenomonas ruminantium</name>
    <dbReference type="NCBI Taxonomy" id="971"/>
    <lineage>
        <taxon>Bacteria</taxon>
        <taxon>Bacillati</taxon>
        <taxon>Bacillota</taxon>
        <taxon>Negativicutes</taxon>
        <taxon>Selenomonadales</taxon>
        <taxon>Selenomonadaceae</taxon>
        <taxon>Selenomonas</taxon>
    </lineage>
</organism>
<protein>
    <submittedName>
        <fullName evidence="2">Abortive phage infection protein</fullName>
    </submittedName>
</protein>
<dbReference type="Proteomes" id="UP000772151">
    <property type="component" value="Unassembled WGS sequence"/>
</dbReference>